<feature type="active site" description="Proton acceptor" evidence="8">
    <location>
        <position position="60"/>
    </location>
</feature>
<evidence type="ECO:0000256" key="8">
    <source>
        <dbReference type="PROSITE-ProRule" id="PRU10072"/>
    </source>
</evidence>
<keyword evidence="7" id="KW-0234">DNA repair</keyword>
<feature type="domain" description="Uracil-DNA glycosylase-like" evidence="9">
    <location>
        <begin position="45"/>
        <end position="201"/>
    </location>
</feature>
<dbReference type="SMART" id="SM00986">
    <property type="entry name" value="UDG"/>
    <property type="match status" value="1"/>
</dbReference>
<evidence type="ECO:0000313" key="11">
    <source>
        <dbReference type="Proteomes" id="UP000052955"/>
    </source>
</evidence>
<dbReference type="SUPFAM" id="SSF52141">
    <property type="entry name" value="Uracil-DNA glycosylase-like"/>
    <property type="match status" value="1"/>
</dbReference>
<dbReference type="PANTHER" id="PTHR11264">
    <property type="entry name" value="URACIL-DNA GLYCOSYLASE"/>
    <property type="match status" value="1"/>
</dbReference>
<evidence type="ECO:0000256" key="3">
    <source>
        <dbReference type="ARBA" id="ARBA00008184"/>
    </source>
</evidence>
<gene>
    <name evidence="10" type="ORF">ABR55_03840</name>
</gene>
<dbReference type="GO" id="GO:0097510">
    <property type="term" value="P:base-excision repair, AP site formation via deaminated base removal"/>
    <property type="evidence" value="ECO:0007669"/>
    <property type="project" value="TreeGrafter"/>
</dbReference>
<evidence type="ECO:0000256" key="1">
    <source>
        <dbReference type="ARBA" id="ARBA00001400"/>
    </source>
</evidence>
<dbReference type="Pfam" id="PF03167">
    <property type="entry name" value="UDG"/>
    <property type="match status" value="1"/>
</dbReference>
<dbReference type="SMART" id="SM00987">
    <property type="entry name" value="UreE_C"/>
    <property type="match status" value="1"/>
</dbReference>
<dbReference type="InterPro" id="IPR002043">
    <property type="entry name" value="UDG_fam1"/>
</dbReference>
<dbReference type="InterPro" id="IPR018085">
    <property type="entry name" value="Ura-DNA_Glyclase_AS"/>
</dbReference>
<dbReference type="EMBL" id="LIAN01000028">
    <property type="protein sequence ID" value="KRO38363.1"/>
    <property type="molecule type" value="Genomic_DNA"/>
</dbReference>
<evidence type="ECO:0000256" key="7">
    <source>
        <dbReference type="ARBA" id="ARBA00023204"/>
    </source>
</evidence>
<proteinExistence type="inferred from homology"/>
<name>A0A0R2PN31_9ACTN</name>
<dbReference type="NCBIfam" id="NF003588">
    <property type="entry name" value="PRK05254.1-1"/>
    <property type="match status" value="1"/>
</dbReference>
<evidence type="ECO:0000256" key="2">
    <source>
        <dbReference type="ARBA" id="ARBA00002631"/>
    </source>
</evidence>
<comment type="caution">
    <text evidence="10">The sequence shown here is derived from an EMBL/GenBank/DDBJ whole genome shotgun (WGS) entry which is preliminary data.</text>
</comment>
<dbReference type="Gene3D" id="3.40.470.10">
    <property type="entry name" value="Uracil-DNA glycosylase-like domain"/>
    <property type="match status" value="1"/>
</dbReference>
<accession>A0A0R2PN31</accession>
<evidence type="ECO:0000256" key="4">
    <source>
        <dbReference type="ARBA" id="ARBA00012030"/>
    </source>
</evidence>
<evidence type="ECO:0000256" key="5">
    <source>
        <dbReference type="ARBA" id="ARBA00022763"/>
    </source>
</evidence>
<dbReference type="GO" id="GO:0004844">
    <property type="term" value="F:uracil DNA N-glycosylase activity"/>
    <property type="evidence" value="ECO:0007669"/>
    <property type="project" value="UniProtKB-EC"/>
</dbReference>
<comment type="similarity">
    <text evidence="3">Belongs to the uracil-DNA glycosylase (UDG) superfamily. UNG family.</text>
</comment>
<dbReference type="InterPro" id="IPR036895">
    <property type="entry name" value="Uracil-DNA_glycosylase-like_sf"/>
</dbReference>
<keyword evidence="5" id="KW-0227">DNA damage</keyword>
<dbReference type="Proteomes" id="UP000052955">
    <property type="component" value="Unassembled WGS sequence"/>
</dbReference>
<dbReference type="PROSITE" id="PS00130">
    <property type="entry name" value="U_DNA_GLYCOSYLASE"/>
    <property type="match status" value="1"/>
</dbReference>
<sequence>MPLFEQLHPQWQVELELHKDVIEGIDKFLIDRRFAPEYNLIFRALSQAVDSTRVVIFGQDPYPTKGVANGLAFSVDASVKTIPASLRNIFKELEEDLGVTRSNGDLSDWADQGVMLINRILSTEVGRSLAHNTLGWQQITEKVAQVLGDRDVIAVLWGGSALELKGYFREESIVSSVHPSPLSAYRGFFGSSPFSQVNEKLVQKGLPQILW</sequence>
<evidence type="ECO:0000313" key="10">
    <source>
        <dbReference type="EMBL" id="KRO38363.1"/>
    </source>
</evidence>
<dbReference type="AlphaFoldDB" id="A0A0R2PN31"/>
<keyword evidence="6" id="KW-0378">Hydrolase</keyword>
<reference evidence="10 11" key="1">
    <citation type="submission" date="2015-10" db="EMBL/GenBank/DDBJ databases">
        <title>Metagenome-Assembled Genomes uncover a global brackish microbiome.</title>
        <authorList>
            <person name="Hugerth L.W."/>
            <person name="Larsson J."/>
            <person name="Alneberg J."/>
            <person name="Lindh M.V."/>
            <person name="Legrand C."/>
            <person name="Pinhassi J."/>
            <person name="Andersson A.F."/>
        </authorList>
    </citation>
    <scope>NUCLEOTIDE SEQUENCE [LARGE SCALE GENOMIC DNA]</scope>
    <source>
        <strain evidence="10">BACL15 MAG-120823-bin78</strain>
    </source>
</reference>
<dbReference type="EC" id="3.2.2.27" evidence="4"/>
<comment type="catalytic activity">
    <reaction evidence="1">
        <text>Hydrolyzes single-stranded DNA or mismatched double-stranded DNA and polynucleotides, releasing free uracil.</text>
        <dbReference type="EC" id="3.2.2.27"/>
    </reaction>
</comment>
<evidence type="ECO:0000259" key="9">
    <source>
        <dbReference type="SMART" id="SM00986"/>
    </source>
</evidence>
<organism evidence="10 11">
    <name type="scientific">Actinobacteria bacterium BACL15 MAG-120823-bin78</name>
    <dbReference type="NCBI Taxonomy" id="1655563"/>
    <lineage>
        <taxon>Bacteria</taxon>
        <taxon>Bacillati</taxon>
        <taxon>Actinomycetota</taxon>
        <taxon>Actinomycetes</taxon>
        <taxon>Actinomycetes incertae sedis</taxon>
        <taxon>ac1 cluster</taxon>
    </lineage>
</organism>
<dbReference type="InterPro" id="IPR005122">
    <property type="entry name" value="Uracil-DNA_glycosylase-like"/>
</dbReference>
<comment type="function">
    <text evidence="2">Excises uracil residues from the DNA which can arise as a result of misincorporation of dUMP residues by DNA polymerase or due to deamination of cytosine.</text>
</comment>
<dbReference type="CDD" id="cd10027">
    <property type="entry name" value="UDG-F1-like"/>
    <property type="match status" value="1"/>
</dbReference>
<evidence type="ECO:0000256" key="6">
    <source>
        <dbReference type="ARBA" id="ARBA00022801"/>
    </source>
</evidence>
<protein>
    <recommendedName>
        <fullName evidence="4">uracil-DNA glycosylase</fullName>
        <ecNumber evidence="4">3.2.2.27</ecNumber>
    </recommendedName>
</protein>
<dbReference type="NCBIfam" id="NF003592">
    <property type="entry name" value="PRK05254.1-5"/>
    <property type="match status" value="1"/>
</dbReference>
<dbReference type="PANTHER" id="PTHR11264:SF0">
    <property type="entry name" value="URACIL-DNA GLYCOSYLASE"/>
    <property type="match status" value="1"/>
</dbReference>